<evidence type="ECO:0000313" key="2">
    <source>
        <dbReference type="Proteomes" id="UP000244855"/>
    </source>
</evidence>
<accession>A0A2V1DSW2</accession>
<organism evidence="1 2">
    <name type="scientific">Periconia macrospinosa</name>
    <dbReference type="NCBI Taxonomy" id="97972"/>
    <lineage>
        <taxon>Eukaryota</taxon>
        <taxon>Fungi</taxon>
        <taxon>Dikarya</taxon>
        <taxon>Ascomycota</taxon>
        <taxon>Pezizomycotina</taxon>
        <taxon>Dothideomycetes</taxon>
        <taxon>Pleosporomycetidae</taxon>
        <taxon>Pleosporales</taxon>
        <taxon>Massarineae</taxon>
        <taxon>Periconiaceae</taxon>
        <taxon>Periconia</taxon>
    </lineage>
</organism>
<dbReference type="AlphaFoldDB" id="A0A2V1DSW2"/>
<dbReference type="Proteomes" id="UP000244855">
    <property type="component" value="Unassembled WGS sequence"/>
</dbReference>
<name>A0A2V1DSW2_9PLEO</name>
<sequence length="160" mass="17709">MGIVGRGLYPLEVPRGTLRRLGGHRGHSLPFLARRRRRRRQWMSSAAQSSNNGNEQPKVRVACVDLAILHWGETLRLQLGTGVMSGQVPYGDRTANWVGYCCAMRGSQSSAVHGPSSVVSGQRSAMPCHPRLCYAMLCYAFKCYALHNQCSPRAPGWPEQ</sequence>
<proteinExistence type="predicted"/>
<protein>
    <submittedName>
        <fullName evidence="1">Uncharacterized protein</fullName>
    </submittedName>
</protein>
<keyword evidence="2" id="KW-1185">Reference proteome</keyword>
<dbReference type="EMBL" id="KZ805358">
    <property type="protein sequence ID" value="PVI01388.1"/>
    <property type="molecule type" value="Genomic_DNA"/>
</dbReference>
<reference evidence="1 2" key="1">
    <citation type="journal article" date="2018" name="Sci. Rep.">
        <title>Comparative genomics provides insights into the lifestyle and reveals functional heterogeneity of dark septate endophytic fungi.</title>
        <authorList>
            <person name="Knapp D.G."/>
            <person name="Nemeth J.B."/>
            <person name="Barry K."/>
            <person name="Hainaut M."/>
            <person name="Henrissat B."/>
            <person name="Johnson J."/>
            <person name="Kuo A."/>
            <person name="Lim J.H.P."/>
            <person name="Lipzen A."/>
            <person name="Nolan M."/>
            <person name="Ohm R.A."/>
            <person name="Tamas L."/>
            <person name="Grigoriev I.V."/>
            <person name="Spatafora J.W."/>
            <person name="Nagy L.G."/>
            <person name="Kovacs G.M."/>
        </authorList>
    </citation>
    <scope>NUCLEOTIDE SEQUENCE [LARGE SCALE GENOMIC DNA]</scope>
    <source>
        <strain evidence="1 2">DSE2036</strain>
    </source>
</reference>
<gene>
    <name evidence="1" type="ORF">DM02DRAFT_348516</name>
</gene>
<evidence type="ECO:0000313" key="1">
    <source>
        <dbReference type="EMBL" id="PVI01388.1"/>
    </source>
</evidence>